<sequence>MRKRLIGVLLSTILYALPANAWFFQPSPGTVSQETLSRFQEAAVNTLEGLTLIHDMLRQIEQGETSVNSVEAASVAIEKLVLAASQFRDLQTEDLQALIVSIEAVEQIDEGAIQLVRNAKIENAADLSRYSADQSLVIANLVASLLESDFGPVSAANSESRATVNRLVSSISNMMIVVNSVSGALALASQQ</sequence>
<protein>
    <submittedName>
        <fullName evidence="2">Uncharacterized protein</fullName>
    </submittedName>
</protein>
<dbReference type="AlphaFoldDB" id="A0A7W9BKF7"/>
<keyword evidence="1" id="KW-0732">Signal</keyword>
<keyword evidence="3" id="KW-1185">Reference proteome</keyword>
<name>A0A7W9BKF7_9RHOB</name>
<evidence type="ECO:0000313" key="3">
    <source>
        <dbReference type="Proteomes" id="UP000535415"/>
    </source>
</evidence>
<evidence type="ECO:0000313" key="2">
    <source>
        <dbReference type="EMBL" id="MBB5722075.1"/>
    </source>
</evidence>
<reference evidence="2 3" key="1">
    <citation type="submission" date="2020-08" db="EMBL/GenBank/DDBJ databases">
        <title>Genomic Encyclopedia of Type Strains, Phase IV (KMG-IV): sequencing the most valuable type-strain genomes for metagenomic binning, comparative biology and taxonomic classification.</title>
        <authorList>
            <person name="Goeker M."/>
        </authorList>
    </citation>
    <scope>NUCLEOTIDE SEQUENCE [LARGE SCALE GENOMIC DNA]</scope>
    <source>
        <strain evidence="2 3">DSM 101064</strain>
    </source>
</reference>
<comment type="caution">
    <text evidence="2">The sequence shown here is derived from an EMBL/GenBank/DDBJ whole genome shotgun (WGS) entry which is preliminary data.</text>
</comment>
<dbReference type="RefSeq" id="WP_183527997.1">
    <property type="nucleotide sequence ID" value="NZ_JACIJM010000004.1"/>
</dbReference>
<dbReference type="Proteomes" id="UP000535415">
    <property type="component" value="Unassembled WGS sequence"/>
</dbReference>
<gene>
    <name evidence="2" type="ORF">FHS72_001699</name>
</gene>
<proteinExistence type="predicted"/>
<dbReference type="EMBL" id="JACIJM010000004">
    <property type="protein sequence ID" value="MBB5722075.1"/>
    <property type="molecule type" value="Genomic_DNA"/>
</dbReference>
<feature type="signal peptide" evidence="1">
    <location>
        <begin position="1"/>
        <end position="21"/>
    </location>
</feature>
<evidence type="ECO:0000256" key="1">
    <source>
        <dbReference type="SAM" id="SignalP"/>
    </source>
</evidence>
<organism evidence="2 3">
    <name type="scientific">Yoonia ponticola</name>
    <dbReference type="NCBI Taxonomy" id="1524255"/>
    <lineage>
        <taxon>Bacteria</taxon>
        <taxon>Pseudomonadati</taxon>
        <taxon>Pseudomonadota</taxon>
        <taxon>Alphaproteobacteria</taxon>
        <taxon>Rhodobacterales</taxon>
        <taxon>Paracoccaceae</taxon>
        <taxon>Yoonia</taxon>
    </lineage>
</organism>
<accession>A0A7W9BKF7</accession>
<feature type="chain" id="PRO_5031160844" evidence="1">
    <location>
        <begin position="22"/>
        <end position="191"/>
    </location>
</feature>